<feature type="binding site" evidence="1">
    <location>
        <position position="88"/>
    </location>
    <ligand>
        <name>Mg(2+)</name>
        <dbReference type="ChEBI" id="CHEBI:18420"/>
        <label>1</label>
        <note>catalytic</note>
    </ligand>
</feature>
<evidence type="ECO:0000259" key="2">
    <source>
        <dbReference type="Pfam" id="PF26061"/>
    </source>
</evidence>
<name>A0A1Q4K074_RHOER</name>
<dbReference type="PANTHER" id="PTHR43028:SF5">
    <property type="entry name" value="3'(2'),5'-BISPHOSPHATE NUCLEOTIDASE 1"/>
    <property type="match status" value="1"/>
</dbReference>
<dbReference type="Gene3D" id="3.40.190.80">
    <property type="match status" value="1"/>
</dbReference>
<feature type="binding site" evidence="1">
    <location>
        <position position="90"/>
    </location>
    <ligand>
        <name>Mg(2+)</name>
        <dbReference type="ChEBI" id="CHEBI:18420"/>
        <label>2</label>
    </ligand>
</feature>
<dbReference type="STRING" id="1833.XU06_18460"/>
<gene>
    <name evidence="3" type="ORF">G9444_4133</name>
</gene>
<dbReference type="Pfam" id="PF26061">
    <property type="entry name" value="DUF8021"/>
    <property type="match status" value="1"/>
</dbReference>
<feature type="binding site" evidence="1">
    <location>
        <position position="91"/>
    </location>
    <ligand>
        <name>Mg(2+)</name>
        <dbReference type="ChEBI" id="CHEBI:18420"/>
        <label>1</label>
        <note>catalytic</note>
    </ligand>
</feature>
<dbReference type="PANTHER" id="PTHR43028">
    <property type="entry name" value="3'(2'),5'-BISPHOSPHATE NUCLEOTIDASE 1"/>
    <property type="match status" value="1"/>
</dbReference>
<keyword evidence="1" id="KW-0479">Metal-binding</keyword>
<dbReference type="InterPro" id="IPR058334">
    <property type="entry name" value="DUF8021"/>
</dbReference>
<organism evidence="3 4">
    <name type="scientific">Rhodococcus erythropolis</name>
    <name type="common">Arthrobacter picolinophilus</name>
    <dbReference type="NCBI Taxonomy" id="1833"/>
    <lineage>
        <taxon>Bacteria</taxon>
        <taxon>Bacillati</taxon>
        <taxon>Actinomycetota</taxon>
        <taxon>Actinomycetes</taxon>
        <taxon>Mycobacteriales</taxon>
        <taxon>Nocardiaceae</taxon>
        <taxon>Rhodococcus</taxon>
        <taxon>Rhodococcus erythropolis group</taxon>
    </lineage>
</organism>
<dbReference type="Proteomes" id="UP000502345">
    <property type="component" value="Chromosome"/>
</dbReference>
<reference evidence="3 4" key="1">
    <citation type="submission" date="2020-03" db="EMBL/GenBank/DDBJ databases">
        <title>Screen low temperature-resistant strains for efficient degradation of petroleum hydrocarbons under the low temperature.</title>
        <authorList>
            <person name="Wang Y."/>
            <person name="Chen J."/>
        </authorList>
    </citation>
    <scope>NUCLEOTIDE SEQUENCE [LARGE SCALE GENOMIC DNA]</scope>
    <source>
        <strain evidence="3 4">KB1</strain>
    </source>
</reference>
<evidence type="ECO:0000313" key="4">
    <source>
        <dbReference type="Proteomes" id="UP000502345"/>
    </source>
</evidence>
<dbReference type="AlphaFoldDB" id="A0A1Q4K074"/>
<dbReference type="GO" id="GO:0008441">
    <property type="term" value="F:3'(2'),5'-bisphosphate nucleotidase activity"/>
    <property type="evidence" value="ECO:0007669"/>
    <property type="project" value="TreeGrafter"/>
</dbReference>
<dbReference type="EMBL" id="CP050124">
    <property type="protein sequence ID" value="QIP41377.1"/>
    <property type="molecule type" value="Genomic_DNA"/>
</dbReference>
<keyword evidence="1" id="KW-0460">Magnesium</keyword>
<feature type="domain" description="DUF8021" evidence="2">
    <location>
        <begin position="263"/>
        <end position="370"/>
    </location>
</feature>
<dbReference type="SUPFAM" id="SSF56655">
    <property type="entry name" value="Carbohydrate phosphatase"/>
    <property type="match status" value="1"/>
</dbReference>
<dbReference type="Gene3D" id="3.30.540.10">
    <property type="entry name" value="Fructose-1,6-Bisphosphatase, subunit A, domain 1"/>
    <property type="match status" value="1"/>
</dbReference>
<feature type="binding site" evidence="1">
    <location>
        <position position="201"/>
    </location>
    <ligand>
        <name>Mg(2+)</name>
        <dbReference type="ChEBI" id="CHEBI:18420"/>
        <label>1</label>
        <note>catalytic</note>
    </ligand>
</feature>
<dbReference type="GO" id="GO:0050427">
    <property type="term" value="P:3'-phosphoadenosine 5'-phosphosulfate metabolic process"/>
    <property type="evidence" value="ECO:0007669"/>
    <property type="project" value="TreeGrafter"/>
</dbReference>
<evidence type="ECO:0000313" key="3">
    <source>
        <dbReference type="EMBL" id="QIP41377.1"/>
    </source>
</evidence>
<dbReference type="InterPro" id="IPR050725">
    <property type="entry name" value="CysQ/Inositol_MonoPase"/>
</dbReference>
<comment type="cofactor">
    <cofactor evidence="1">
        <name>Mg(2+)</name>
        <dbReference type="ChEBI" id="CHEBI:18420"/>
    </cofactor>
</comment>
<dbReference type="RefSeq" id="WP_047270166.1">
    <property type="nucleotide sequence ID" value="NZ_AP018733.1"/>
</dbReference>
<accession>A0A1Q4K074</accession>
<dbReference type="OrthoDB" id="9772456at2"/>
<dbReference type="Pfam" id="PF00459">
    <property type="entry name" value="Inositol_P"/>
    <property type="match status" value="1"/>
</dbReference>
<proteinExistence type="predicted"/>
<dbReference type="CDD" id="cd01638">
    <property type="entry name" value="CysQ"/>
    <property type="match status" value="1"/>
</dbReference>
<feature type="binding site" evidence="1">
    <location>
        <position position="70"/>
    </location>
    <ligand>
        <name>Mg(2+)</name>
        <dbReference type="ChEBI" id="CHEBI:18420"/>
        <label>1</label>
        <note>catalytic</note>
    </ligand>
</feature>
<dbReference type="GO" id="GO:0000103">
    <property type="term" value="P:sulfate assimilation"/>
    <property type="evidence" value="ECO:0007669"/>
    <property type="project" value="TreeGrafter"/>
</dbReference>
<evidence type="ECO:0000256" key="1">
    <source>
        <dbReference type="PIRSR" id="PIRSR600760-2"/>
    </source>
</evidence>
<sequence length="384" mass="40407">MSESTHSRIADEALAAELAQAAGAILLGIRAEGLGVDDGRELGRRGDKAADSYILDRLAAERPGDAVLSEESADDRSRLDAARVWIIDPLDGSKEYGLPNHADWAVHVALWERGSGITAAAVAQPALGAVYSSGDEAASVAANSPLRVVVSGSRPPAFTEAVAAELGADVVHMGSAGAKAMAVVRGEVDAYLHAGGQWEWDSAAPVGVAQAAGLHCSRIDGSPLLYNESHPYLPDLVICRPELSESILGAIAKHSTESAVSGRVAMAREYVNALLTHDATKVRFAADAWRVENGQRTGDSGAFISNELEQGQQYRGIVAIRELALREWGESVVARYLLDLGTPGQAPAVTVFVTEYFGIPAGEIESILAIIEPHEDDSKEAGTQ</sequence>
<dbReference type="PRINTS" id="PR00377">
    <property type="entry name" value="IMPHPHTASES"/>
</dbReference>
<dbReference type="GO" id="GO:0046872">
    <property type="term" value="F:metal ion binding"/>
    <property type="evidence" value="ECO:0007669"/>
    <property type="project" value="UniProtKB-KW"/>
</dbReference>
<dbReference type="InterPro" id="IPR000760">
    <property type="entry name" value="Inositol_monophosphatase-like"/>
</dbReference>
<protein>
    <submittedName>
        <fullName evidence="3">3'(2'), 5'-bisphosphate nucleotidase CysQ</fullName>
    </submittedName>
</protein>